<evidence type="ECO:0000256" key="4">
    <source>
        <dbReference type="ARBA" id="ARBA00022554"/>
    </source>
</evidence>
<reference evidence="11 12" key="1">
    <citation type="submission" date="2024-05" db="EMBL/GenBank/DDBJ databases">
        <title>Long read based assembly of the Candida bracarensis genome reveals expanded adhesin content.</title>
        <authorList>
            <person name="Marcet-Houben M."/>
            <person name="Ksiezopolska E."/>
            <person name="Gabaldon T."/>
        </authorList>
    </citation>
    <scope>NUCLEOTIDE SEQUENCE [LARGE SCALE GENOMIC DNA]</scope>
    <source>
        <strain evidence="11 12">CBM6</strain>
    </source>
</reference>
<evidence type="ECO:0000256" key="8">
    <source>
        <dbReference type="ARBA" id="ARBA00033774"/>
    </source>
</evidence>
<feature type="domain" description="PX" evidence="10">
    <location>
        <begin position="44"/>
        <end position="180"/>
    </location>
</feature>
<dbReference type="SMART" id="SM00312">
    <property type="entry name" value="PX"/>
    <property type="match status" value="1"/>
</dbReference>
<keyword evidence="12" id="KW-1185">Reference proteome</keyword>
<comment type="similarity">
    <text evidence="3">Belongs to the YPT35 family.</text>
</comment>
<organism evidence="11 12">
    <name type="scientific">Nakaseomyces bracarensis</name>
    <dbReference type="NCBI Taxonomy" id="273131"/>
    <lineage>
        <taxon>Eukaryota</taxon>
        <taxon>Fungi</taxon>
        <taxon>Dikarya</taxon>
        <taxon>Ascomycota</taxon>
        <taxon>Saccharomycotina</taxon>
        <taxon>Saccharomycetes</taxon>
        <taxon>Saccharomycetales</taxon>
        <taxon>Saccharomycetaceae</taxon>
        <taxon>Nakaseomyces</taxon>
    </lineage>
</organism>
<keyword evidence="5" id="KW-0967">Endosome</keyword>
<comment type="caution">
    <text evidence="11">The sequence shown here is derived from an EMBL/GenBank/DDBJ whole genome shotgun (WGS) entry which is preliminary data.</text>
</comment>
<comment type="subcellular location">
    <subcellularLocation>
        <location evidence="2">Endosome membrane</location>
        <topology evidence="2">Peripheral membrane protein</topology>
    </subcellularLocation>
    <subcellularLocation>
        <location evidence="1">Vacuole membrane</location>
        <topology evidence="1">Peripheral membrane protein</topology>
    </subcellularLocation>
</comment>
<evidence type="ECO:0000313" key="12">
    <source>
        <dbReference type="Proteomes" id="UP001623330"/>
    </source>
</evidence>
<proteinExistence type="inferred from homology"/>
<evidence type="ECO:0000256" key="1">
    <source>
        <dbReference type="ARBA" id="ARBA00004148"/>
    </source>
</evidence>
<evidence type="ECO:0000256" key="2">
    <source>
        <dbReference type="ARBA" id="ARBA00004481"/>
    </source>
</evidence>
<dbReference type="Pfam" id="PF00787">
    <property type="entry name" value="PX"/>
    <property type="match status" value="1"/>
</dbReference>
<dbReference type="InterPro" id="IPR036871">
    <property type="entry name" value="PX_dom_sf"/>
</dbReference>
<comment type="function">
    <text evidence="7">Recruits the lipid transfer protein VPS13 to endosomal and vacuolar membranes.</text>
</comment>
<dbReference type="Gene3D" id="3.30.1520.10">
    <property type="entry name" value="Phox-like domain"/>
    <property type="match status" value="1"/>
</dbReference>
<dbReference type="Proteomes" id="UP001623330">
    <property type="component" value="Unassembled WGS sequence"/>
</dbReference>
<dbReference type="EMBL" id="JBEVYD010000005">
    <property type="protein sequence ID" value="KAL3232321.1"/>
    <property type="molecule type" value="Genomic_DNA"/>
</dbReference>
<name>A0ABR4NUN9_9SACH</name>
<gene>
    <name evidence="11" type="ORF">RNJ44_04237</name>
</gene>
<accession>A0ABR4NUN9</accession>
<dbReference type="InterPro" id="IPR001683">
    <property type="entry name" value="PX_dom"/>
</dbReference>
<evidence type="ECO:0000256" key="9">
    <source>
        <dbReference type="ARBA" id="ARBA00033785"/>
    </source>
</evidence>
<dbReference type="CDD" id="cd07280">
    <property type="entry name" value="PX_YPT35"/>
    <property type="match status" value="1"/>
</dbReference>
<evidence type="ECO:0000313" key="11">
    <source>
        <dbReference type="EMBL" id="KAL3232321.1"/>
    </source>
</evidence>
<evidence type="ECO:0000256" key="5">
    <source>
        <dbReference type="ARBA" id="ARBA00022753"/>
    </source>
</evidence>
<evidence type="ECO:0000256" key="3">
    <source>
        <dbReference type="ARBA" id="ARBA00007426"/>
    </source>
</evidence>
<evidence type="ECO:0000256" key="7">
    <source>
        <dbReference type="ARBA" id="ARBA00033728"/>
    </source>
</evidence>
<dbReference type="InterPro" id="IPR037917">
    <property type="entry name" value="Ypt35_PX"/>
</dbReference>
<sequence>MTNKILVLDPEPITLLDNDDNTMATITSTQSRRSSIANSNFYFEKVFVSDCTIVSGEEHTPKFAVWKVTVVMHPLNSTHTGSFHIRTYKRYSDFVKFRECLLDRIREERPQSVKEIPALPPTVKWYYYGWKYDEVNLDKNWLAKRRKGLELFINQVLLNSHVMEIAKDLVIQFLRTGNSR</sequence>
<keyword evidence="4" id="KW-0926">Vacuole</keyword>
<protein>
    <recommendedName>
        <fullName evidence="8">Endosomal/vacuolar adapter protein YPT35</fullName>
    </recommendedName>
    <alternativeName>
        <fullName evidence="9">PX domain-containing protein YPT35</fullName>
    </alternativeName>
</protein>
<dbReference type="SUPFAM" id="SSF64268">
    <property type="entry name" value="PX domain"/>
    <property type="match status" value="1"/>
</dbReference>
<keyword evidence="6" id="KW-0472">Membrane</keyword>
<evidence type="ECO:0000256" key="6">
    <source>
        <dbReference type="ARBA" id="ARBA00023136"/>
    </source>
</evidence>
<evidence type="ECO:0000259" key="10">
    <source>
        <dbReference type="PROSITE" id="PS50195"/>
    </source>
</evidence>
<dbReference type="PROSITE" id="PS50195">
    <property type="entry name" value="PX"/>
    <property type="match status" value="1"/>
</dbReference>